<feature type="signal peptide" evidence="1">
    <location>
        <begin position="1"/>
        <end position="18"/>
    </location>
</feature>
<dbReference type="EMBL" id="JARIHO010000032">
    <property type="protein sequence ID" value="KAJ7334838.1"/>
    <property type="molecule type" value="Genomic_DNA"/>
</dbReference>
<comment type="caution">
    <text evidence="2">The sequence shown here is derived from an EMBL/GenBank/DDBJ whole genome shotgun (WGS) entry which is preliminary data.</text>
</comment>
<dbReference type="AlphaFoldDB" id="A0AAD7EM81"/>
<evidence type="ECO:0000313" key="2">
    <source>
        <dbReference type="EMBL" id="KAJ7334838.1"/>
    </source>
</evidence>
<dbReference type="Gene3D" id="3.80.10.10">
    <property type="entry name" value="Ribonuclease Inhibitor"/>
    <property type="match status" value="1"/>
</dbReference>
<organism evidence="2 3">
    <name type="scientific">Mycena albidolilacea</name>
    <dbReference type="NCBI Taxonomy" id="1033008"/>
    <lineage>
        <taxon>Eukaryota</taxon>
        <taxon>Fungi</taxon>
        <taxon>Dikarya</taxon>
        <taxon>Basidiomycota</taxon>
        <taxon>Agaricomycotina</taxon>
        <taxon>Agaricomycetes</taxon>
        <taxon>Agaricomycetidae</taxon>
        <taxon>Agaricales</taxon>
        <taxon>Marasmiineae</taxon>
        <taxon>Mycenaceae</taxon>
        <taxon>Mycena</taxon>
    </lineage>
</organism>
<keyword evidence="1" id="KW-0732">Signal</keyword>
<feature type="chain" id="PRO_5042221769" description="F-box domain-containing protein" evidence="1">
    <location>
        <begin position="19"/>
        <end position="549"/>
    </location>
</feature>
<accession>A0AAD7EM81</accession>
<keyword evidence="3" id="KW-1185">Reference proteome</keyword>
<sequence>MRFLWNWLLQFRFLRVQPTLLVPEKHRLQELNDDVLREIFAAQELGLEDRLQVSLVSHRFRTLVRPLIFSQCTWSPWLGACSFLPQTLWAHIRVLNFDGELRILDSHRRRFMVWQLEPAIRGLTAAHTFALTAMKGGLWPELLDTIAAAPVLRHLIIKHMPWDGDDRDVFDFPPTLRLPPIRELEYICPYAIDESRRRPFKTKRPPHMLESEVHNLRVVLRACHSSLESLMLPGELILRSLDASLRWTSLRELRLQGYWPDPAEVSLYSVLRLLSNLRIVSLRCESSDEVSDLGYLNPIVTSELSTQSDMFLRKLQTFELASLVPSDRILSLLPPGLQELSVIAYPVDIDANCRSAAYRYTRNTCCASDLLNIFSGVHYPAVTRLELWYRADVSDADFLLRLPEVFPSLRYLEVHRFTPYDMDDQWNPARTFQTVLPHFKKLRLFALEPDDPHRRYKIIPRGMVPRNAKYIRRLRSIAEEMVLLTPWLQEIWISVRFADDVRWERWDIVSAPGEKICLRSPCAAETLHPQIYAILEGPLEDAESDPEPV</sequence>
<dbReference type="Proteomes" id="UP001218218">
    <property type="component" value="Unassembled WGS sequence"/>
</dbReference>
<evidence type="ECO:0008006" key="4">
    <source>
        <dbReference type="Google" id="ProtNLM"/>
    </source>
</evidence>
<dbReference type="InterPro" id="IPR032675">
    <property type="entry name" value="LRR_dom_sf"/>
</dbReference>
<gene>
    <name evidence="2" type="ORF">DFH08DRAFT_879499</name>
</gene>
<dbReference type="SUPFAM" id="SSF52047">
    <property type="entry name" value="RNI-like"/>
    <property type="match status" value="1"/>
</dbReference>
<name>A0AAD7EM81_9AGAR</name>
<evidence type="ECO:0000256" key="1">
    <source>
        <dbReference type="SAM" id="SignalP"/>
    </source>
</evidence>
<evidence type="ECO:0000313" key="3">
    <source>
        <dbReference type="Proteomes" id="UP001218218"/>
    </source>
</evidence>
<protein>
    <recommendedName>
        <fullName evidence="4">F-box domain-containing protein</fullName>
    </recommendedName>
</protein>
<proteinExistence type="predicted"/>
<reference evidence="2" key="1">
    <citation type="submission" date="2023-03" db="EMBL/GenBank/DDBJ databases">
        <title>Massive genome expansion in bonnet fungi (Mycena s.s.) driven by repeated elements and novel gene families across ecological guilds.</title>
        <authorList>
            <consortium name="Lawrence Berkeley National Laboratory"/>
            <person name="Harder C.B."/>
            <person name="Miyauchi S."/>
            <person name="Viragh M."/>
            <person name="Kuo A."/>
            <person name="Thoen E."/>
            <person name="Andreopoulos B."/>
            <person name="Lu D."/>
            <person name="Skrede I."/>
            <person name="Drula E."/>
            <person name="Henrissat B."/>
            <person name="Morin E."/>
            <person name="Kohler A."/>
            <person name="Barry K."/>
            <person name="LaButti K."/>
            <person name="Morin E."/>
            <person name="Salamov A."/>
            <person name="Lipzen A."/>
            <person name="Mereny Z."/>
            <person name="Hegedus B."/>
            <person name="Baldrian P."/>
            <person name="Stursova M."/>
            <person name="Weitz H."/>
            <person name="Taylor A."/>
            <person name="Grigoriev I.V."/>
            <person name="Nagy L.G."/>
            <person name="Martin F."/>
            <person name="Kauserud H."/>
        </authorList>
    </citation>
    <scope>NUCLEOTIDE SEQUENCE</scope>
    <source>
        <strain evidence="2">CBHHK002</strain>
    </source>
</reference>